<evidence type="ECO:0000313" key="4">
    <source>
        <dbReference type="Proteomes" id="UP000799440"/>
    </source>
</evidence>
<evidence type="ECO:0000256" key="1">
    <source>
        <dbReference type="ARBA" id="ARBA00008858"/>
    </source>
</evidence>
<dbReference type="PANTHER" id="PTHR31571:SF1">
    <property type="entry name" value="ALTERED INHERITANCE OF MITOCHONDRIA PROTEIN 6"/>
    <property type="match status" value="1"/>
</dbReference>
<dbReference type="PANTHER" id="PTHR31571">
    <property type="entry name" value="ALTERED INHERITANCE OF MITOCHONDRIA PROTEIN 6"/>
    <property type="match status" value="1"/>
</dbReference>
<proteinExistence type="inferred from homology"/>
<dbReference type="InterPro" id="IPR039559">
    <property type="entry name" value="AIM6_PI-PLC-like_dom"/>
</dbReference>
<dbReference type="SUPFAM" id="SSF51695">
    <property type="entry name" value="PLC-like phosphodiesterases"/>
    <property type="match status" value="1"/>
</dbReference>
<reference evidence="3" key="1">
    <citation type="journal article" date="2020" name="Stud. Mycol.">
        <title>101 Dothideomycetes genomes: a test case for predicting lifestyles and emergence of pathogens.</title>
        <authorList>
            <person name="Haridas S."/>
            <person name="Albert R."/>
            <person name="Binder M."/>
            <person name="Bloem J."/>
            <person name="Labutti K."/>
            <person name="Salamov A."/>
            <person name="Andreopoulos B."/>
            <person name="Baker S."/>
            <person name="Barry K."/>
            <person name="Bills G."/>
            <person name="Bluhm B."/>
            <person name="Cannon C."/>
            <person name="Castanera R."/>
            <person name="Culley D."/>
            <person name="Daum C."/>
            <person name="Ezra D."/>
            <person name="Gonzalez J."/>
            <person name="Henrissat B."/>
            <person name="Kuo A."/>
            <person name="Liang C."/>
            <person name="Lipzen A."/>
            <person name="Lutzoni F."/>
            <person name="Magnuson J."/>
            <person name="Mondo S."/>
            <person name="Nolan M."/>
            <person name="Ohm R."/>
            <person name="Pangilinan J."/>
            <person name="Park H.-J."/>
            <person name="Ramirez L."/>
            <person name="Alfaro M."/>
            <person name="Sun H."/>
            <person name="Tritt A."/>
            <person name="Yoshinaga Y."/>
            <person name="Zwiers L.-H."/>
            <person name="Turgeon B."/>
            <person name="Goodwin S."/>
            <person name="Spatafora J."/>
            <person name="Crous P."/>
            <person name="Grigoriev I."/>
        </authorList>
    </citation>
    <scope>NUCLEOTIDE SEQUENCE</scope>
    <source>
        <strain evidence="3">CBS 119925</strain>
    </source>
</reference>
<dbReference type="InterPro" id="IPR051236">
    <property type="entry name" value="HAT_RTT109-like"/>
</dbReference>
<dbReference type="GO" id="GO:0008081">
    <property type="term" value="F:phosphoric diester hydrolase activity"/>
    <property type="evidence" value="ECO:0007669"/>
    <property type="project" value="InterPro"/>
</dbReference>
<dbReference type="AlphaFoldDB" id="A0A6A6VBN7"/>
<dbReference type="Gene3D" id="3.20.20.190">
    <property type="entry name" value="Phosphatidylinositol (PI) phosphodiesterase"/>
    <property type="match status" value="1"/>
</dbReference>
<evidence type="ECO:0000256" key="2">
    <source>
        <dbReference type="ARBA" id="ARBA00014286"/>
    </source>
</evidence>
<evidence type="ECO:0000313" key="3">
    <source>
        <dbReference type="EMBL" id="KAF2748032.1"/>
    </source>
</evidence>
<dbReference type="InterPro" id="IPR017946">
    <property type="entry name" value="PLC-like_Pdiesterase_TIM-brl"/>
</dbReference>
<keyword evidence="4" id="KW-1185">Reference proteome</keyword>
<dbReference type="CDD" id="cd08577">
    <property type="entry name" value="PI-PLCc_GDPD_SF_unchar3"/>
    <property type="match status" value="1"/>
</dbReference>
<gene>
    <name evidence="3" type="ORF">M011DRAFT_493929</name>
</gene>
<dbReference type="OrthoDB" id="4153866at2759"/>
<dbReference type="EMBL" id="MU006570">
    <property type="protein sequence ID" value="KAF2748032.1"/>
    <property type="molecule type" value="Genomic_DNA"/>
</dbReference>
<sequence>MSFVGALLKRLSPSHQDNGLERIASNWKEPDATGAHIPEWKDDLSRDITPKNCHSHNDYWRSAPLYSALAAGCTGIEADIWLESDSELRVSHDKRSIRQHRTLKSLYLDPLSEIMTHRNVSVASTGTREAGVFDKSPEASVILLIDFKTDGHETWPVLVEQLRPLHEKGWLSYFNGSHVLPGAITVVGTGNTPFDLVQEMASDRFIFFDAPLESLSSDVYTSENSYYASIELKKAVGSVWLSGFNSGQEETLKKQIEEAGEKGLVSRYWGTPDWPVSRRNKVWVKLMELGVGTLNVDDLEGATRWDWGWCVVAGLNLCG</sequence>
<dbReference type="Proteomes" id="UP000799440">
    <property type="component" value="Unassembled WGS sequence"/>
</dbReference>
<dbReference type="GO" id="GO:0006629">
    <property type="term" value="P:lipid metabolic process"/>
    <property type="evidence" value="ECO:0007669"/>
    <property type="project" value="InterPro"/>
</dbReference>
<protein>
    <recommendedName>
        <fullName evidence="2">Altered inheritance of mitochondria protein 6</fullName>
    </recommendedName>
</protein>
<comment type="similarity">
    <text evidence="1">Belongs to the AIM6 family.</text>
</comment>
<accession>A0A6A6VBN7</accession>
<organism evidence="3 4">
    <name type="scientific">Sporormia fimetaria CBS 119925</name>
    <dbReference type="NCBI Taxonomy" id="1340428"/>
    <lineage>
        <taxon>Eukaryota</taxon>
        <taxon>Fungi</taxon>
        <taxon>Dikarya</taxon>
        <taxon>Ascomycota</taxon>
        <taxon>Pezizomycotina</taxon>
        <taxon>Dothideomycetes</taxon>
        <taxon>Pleosporomycetidae</taxon>
        <taxon>Pleosporales</taxon>
        <taxon>Sporormiaceae</taxon>
        <taxon>Sporormia</taxon>
    </lineage>
</organism>
<name>A0A6A6VBN7_9PLEO</name>